<comment type="caution">
    <text evidence="1">The sequence shown here is derived from an EMBL/GenBank/DDBJ whole genome shotgun (WGS) entry which is preliminary data.</text>
</comment>
<dbReference type="AlphaFoldDB" id="A0AAV6TD58"/>
<accession>A0AAV6TD58</accession>
<reference evidence="1 2" key="1">
    <citation type="journal article" date="2021" name="Sci. Rep.">
        <title>Chromosome anchoring in Senegalese sole (Solea senegalensis) reveals sex-associated markers and genome rearrangements in flatfish.</title>
        <authorList>
            <person name="Guerrero-Cozar I."/>
            <person name="Gomez-Garrido J."/>
            <person name="Berbel C."/>
            <person name="Martinez-Blanch J.F."/>
            <person name="Alioto T."/>
            <person name="Claros M.G."/>
            <person name="Gagnaire P.A."/>
            <person name="Manchado M."/>
        </authorList>
    </citation>
    <scope>NUCLEOTIDE SEQUENCE [LARGE SCALE GENOMIC DNA]</scope>
    <source>
        <strain evidence="1">Sse05_10M</strain>
    </source>
</reference>
<name>A0AAV6TD58_SOLSE</name>
<proteinExistence type="predicted"/>
<evidence type="ECO:0000313" key="1">
    <source>
        <dbReference type="EMBL" id="KAG7527041.1"/>
    </source>
</evidence>
<gene>
    <name evidence="1" type="ORF">JOB18_048475</name>
</gene>
<protein>
    <submittedName>
        <fullName evidence="1">Uncharacterized protein</fullName>
    </submittedName>
</protein>
<sequence>MLGLMGKQKLQAKTMTSYIIIIIITSSSEPHHPTLPVVCYHGNNQSRRGTFTLVVGAVSGSEQPVAFTFGGARLCKVTFGIWVVNHSSLCLTRVGFGVRTQYDPVNEDSVLHVHVCAPFIHTECRRYQGVCVSVYSSLPLTLPGPGYRSSRDHKEHLVFPVSHQTTANLR</sequence>
<dbReference type="EMBL" id="JAGKHQ010000001">
    <property type="protein sequence ID" value="KAG7527041.1"/>
    <property type="molecule type" value="Genomic_DNA"/>
</dbReference>
<organism evidence="1 2">
    <name type="scientific">Solea senegalensis</name>
    <name type="common">Senegalese sole</name>
    <dbReference type="NCBI Taxonomy" id="28829"/>
    <lineage>
        <taxon>Eukaryota</taxon>
        <taxon>Metazoa</taxon>
        <taxon>Chordata</taxon>
        <taxon>Craniata</taxon>
        <taxon>Vertebrata</taxon>
        <taxon>Euteleostomi</taxon>
        <taxon>Actinopterygii</taxon>
        <taxon>Neopterygii</taxon>
        <taxon>Teleostei</taxon>
        <taxon>Neoteleostei</taxon>
        <taxon>Acanthomorphata</taxon>
        <taxon>Carangaria</taxon>
        <taxon>Pleuronectiformes</taxon>
        <taxon>Pleuronectoidei</taxon>
        <taxon>Soleidae</taxon>
        <taxon>Solea</taxon>
    </lineage>
</organism>
<evidence type="ECO:0000313" key="2">
    <source>
        <dbReference type="Proteomes" id="UP000693946"/>
    </source>
</evidence>
<keyword evidence="2" id="KW-1185">Reference proteome</keyword>
<dbReference type="Proteomes" id="UP000693946">
    <property type="component" value="Linkage Group LG1"/>
</dbReference>